<dbReference type="InterPro" id="IPR003613">
    <property type="entry name" value="Ubox_domain"/>
</dbReference>
<keyword evidence="5" id="KW-0808">Transferase</keyword>
<dbReference type="PANTHER" id="PTHR10131:SF157">
    <property type="entry name" value="RECEPTOR-ASSOCIATED FACTOR, PUTATIVE-RELATED"/>
    <property type="match status" value="1"/>
</dbReference>
<dbReference type="PROSITE" id="PS50089">
    <property type="entry name" value="ZF_RING_2"/>
    <property type="match status" value="1"/>
</dbReference>
<evidence type="ECO:0000256" key="11">
    <source>
        <dbReference type="ARBA" id="ARBA00031762"/>
    </source>
</evidence>
<dbReference type="GeneID" id="100908571"/>
<dbReference type="Gene3D" id="3.30.40.10">
    <property type="entry name" value="Zinc/RING finger domain, C3HC4 (zinc finger)"/>
    <property type="match status" value="2"/>
</dbReference>
<dbReference type="EC" id="2.3.2.27" evidence="3"/>
<dbReference type="AlphaFoldDB" id="A0AAJ7L731"/>
<dbReference type="CTD" id="39735"/>
<dbReference type="Pfam" id="PF13923">
    <property type="entry name" value="zf-C3HC4_2"/>
    <property type="match status" value="1"/>
</dbReference>
<evidence type="ECO:0000256" key="4">
    <source>
        <dbReference type="ARBA" id="ARBA00015711"/>
    </source>
</evidence>
<dbReference type="GO" id="GO:0043122">
    <property type="term" value="P:regulation of canonical NF-kappaB signal transduction"/>
    <property type="evidence" value="ECO:0007669"/>
    <property type="project" value="TreeGrafter"/>
</dbReference>
<dbReference type="InterPro" id="IPR013083">
    <property type="entry name" value="Znf_RING/FYVE/PHD"/>
</dbReference>
<sequence>MGYELARFVEGGSSVDEELICPICSGVLQDPVHTPQCEHAFCRECIKKWLDRSQACPIDRFSITAQQLKPVPRILRTLLARLQLNCTFQEHGCQAILKLDRLESHEAECEHNPCRPVPCTEGCGLVVPKDELREHNCIRELRGVVQKQQAKISELDQELQSHWREINRMKEFLAPRQNGLQPPLSDGVLQERQDQLIQWSATLTEARVTRWGGMISTPDQVLQSMVKRALVDSGCPPTAIHELIENAHERKWPIGLHTLETRQRNRRTYENFVCKRIPGKQAVVVLSCDNVHMGPEMIIHPGLVMIFAHGIE</sequence>
<evidence type="ECO:0000256" key="5">
    <source>
        <dbReference type="ARBA" id="ARBA00022679"/>
    </source>
</evidence>
<dbReference type="GO" id="GO:0016567">
    <property type="term" value="P:protein ubiquitination"/>
    <property type="evidence" value="ECO:0007669"/>
    <property type="project" value="InterPro"/>
</dbReference>
<dbReference type="SUPFAM" id="SSF160088">
    <property type="entry name" value="NRDP1 C-terminal domain-like"/>
    <property type="match status" value="1"/>
</dbReference>
<name>A0AAJ7L731_9ACAR</name>
<evidence type="ECO:0000256" key="7">
    <source>
        <dbReference type="ARBA" id="ARBA00022771"/>
    </source>
</evidence>
<reference evidence="15" key="1">
    <citation type="submission" date="2025-08" db="UniProtKB">
        <authorList>
            <consortium name="RefSeq"/>
        </authorList>
    </citation>
    <scope>IDENTIFICATION</scope>
</reference>
<comment type="pathway">
    <text evidence="2">Protein modification; protein ubiquitination.</text>
</comment>
<keyword evidence="14" id="KW-1185">Reference proteome</keyword>
<keyword evidence="6" id="KW-0479">Metal-binding</keyword>
<organism evidence="14 15">
    <name type="scientific">Galendromus occidentalis</name>
    <name type="common">western predatory mite</name>
    <dbReference type="NCBI Taxonomy" id="34638"/>
    <lineage>
        <taxon>Eukaryota</taxon>
        <taxon>Metazoa</taxon>
        <taxon>Ecdysozoa</taxon>
        <taxon>Arthropoda</taxon>
        <taxon>Chelicerata</taxon>
        <taxon>Arachnida</taxon>
        <taxon>Acari</taxon>
        <taxon>Parasitiformes</taxon>
        <taxon>Mesostigmata</taxon>
        <taxon>Gamasina</taxon>
        <taxon>Phytoseioidea</taxon>
        <taxon>Phytoseiidae</taxon>
        <taxon>Typhlodrominae</taxon>
        <taxon>Galendromus</taxon>
    </lineage>
</organism>
<evidence type="ECO:0000256" key="9">
    <source>
        <dbReference type="ARBA" id="ARBA00022833"/>
    </source>
</evidence>
<dbReference type="PROSITE" id="PS00518">
    <property type="entry name" value="ZF_RING_1"/>
    <property type="match status" value="1"/>
</dbReference>
<comment type="catalytic activity">
    <reaction evidence="1">
        <text>S-ubiquitinyl-[E2 ubiquitin-conjugating enzyme]-L-cysteine + [acceptor protein]-L-lysine = [E2 ubiquitin-conjugating enzyme]-L-cysteine + N(6)-ubiquitinyl-[acceptor protein]-L-lysine.</text>
        <dbReference type="EC" id="2.3.2.27"/>
    </reaction>
</comment>
<evidence type="ECO:0000256" key="6">
    <source>
        <dbReference type="ARBA" id="ARBA00022723"/>
    </source>
</evidence>
<dbReference type="SMART" id="SM00504">
    <property type="entry name" value="Ubox"/>
    <property type="match status" value="1"/>
</dbReference>
<evidence type="ECO:0000256" key="8">
    <source>
        <dbReference type="ARBA" id="ARBA00022786"/>
    </source>
</evidence>
<dbReference type="SMART" id="SM00184">
    <property type="entry name" value="RING"/>
    <property type="match status" value="1"/>
</dbReference>
<evidence type="ECO:0000256" key="2">
    <source>
        <dbReference type="ARBA" id="ARBA00004906"/>
    </source>
</evidence>
<dbReference type="InterPro" id="IPR017907">
    <property type="entry name" value="Znf_RING_CS"/>
</dbReference>
<evidence type="ECO:0000256" key="12">
    <source>
        <dbReference type="PROSITE-ProRule" id="PRU00175"/>
    </source>
</evidence>
<dbReference type="InterPro" id="IPR001841">
    <property type="entry name" value="Znf_RING"/>
</dbReference>
<evidence type="ECO:0000313" key="15">
    <source>
        <dbReference type="RefSeq" id="XP_018496924.1"/>
    </source>
</evidence>
<keyword evidence="9" id="KW-0862">Zinc</keyword>
<dbReference type="PANTHER" id="PTHR10131">
    <property type="entry name" value="TNF RECEPTOR ASSOCIATED FACTOR"/>
    <property type="match status" value="1"/>
</dbReference>
<evidence type="ECO:0000256" key="3">
    <source>
        <dbReference type="ARBA" id="ARBA00012483"/>
    </source>
</evidence>
<proteinExistence type="predicted"/>
<dbReference type="InterPro" id="IPR015036">
    <property type="entry name" value="NRDP1"/>
</dbReference>
<dbReference type="Proteomes" id="UP000694867">
    <property type="component" value="Unplaced"/>
</dbReference>
<dbReference type="GO" id="GO:0008270">
    <property type="term" value="F:zinc ion binding"/>
    <property type="evidence" value="ECO:0007669"/>
    <property type="project" value="UniProtKB-KW"/>
</dbReference>
<gene>
    <name evidence="15" type="primary">LOC100908571</name>
</gene>
<dbReference type="RefSeq" id="XP_018496924.1">
    <property type="nucleotide sequence ID" value="XM_018641408.1"/>
</dbReference>
<evidence type="ECO:0000256" key="10">
    <source>
        <dbReference type="ARBA" id="ARBA00030556"/>
    </source>
</evidence>
<dbReference type="SUPFAM" id="SSF57850">
    <property type="entry name" value="RING/U-box"/>
    <property type="match status" value="1"/>
</dbReference>
<evidence type="ECO:0000256" key="1">
    <source>
        <dbReference type="ARBA" id="ARBA00000900"/>
    </source>
</evidence>
<dbReference type="Pfam" id="PF08941">
    <property type="entry name" value="USP8_interact"/>
    <property type="match status" value="1"/>
</dbReference>
<dbReference type="SUPFAM" id="SSF49599">
    <property type="entry name" value="TRAF domain-like"/>
    <property type="match status" value="1"/>
</dbReference>
<dbReference type="GO" id="GO:0061630">
    <property type="term" value="F:ubiquitin protein ligase activity"/>
    <property type="evidence" value="ECO:0007669"/>
    <property type="project" value="UniProtKB-EC"/>
</dbReference>
<accession>A0AAJ7L731</accession>
<keyword evidence="8" id="KW-0833">Ubl conjugation pathway</keyword>
<keyword evidence="7 12" id="KW-0863">Zinc-finger</keyword>
<protein>
    <recommendedName>
        <fullName evidence="4">E3 ubiquitin-protein ligase NRDP1</fullName>
        <ecNumber evidence="3">2.3.2.27</ecNumber>
    </recommendedName>
    <alternativeName>
        <fullName evidence="10">RING finger protein 41</fullName>
    </alternativeName>
    <alternativeName>
        <fullName evidence="11">RING-type E3 ubiquitin transferase NRDP1</fullName>
    </alternativeName>
</protein>
<evidence type="ECO:0000259" key="13">
    <source>
        <dbReference type="PROSITE" id="PS50089"/>
    </source>
</evidence>
<dbReference type="InterPro" id="IPR037255">
    <property type="entry name" value="NRDP1_C"/>
</dbReference>
<evidence type="ECO:0000313" key="14">
    <source>
        <dbReference type="Proteomes" id="UP000694867"/>
    </source>
</evidence>
<dbReference type="KEGG" id="goe:100908571"/>
<feature type="domain" description="RING-type" evidence="13">
    <location>
        <begin position="21"/>
        <end position="60"/>
    </location>
</feature>